<organism evidence="2 3">
    <name type="scientific">Aspergillus puulaauensis</name>
    <dbReference type="NCBI Taxonomy" id="1220207"/>
    <lineage>
        <taxon>Eukaryota</taxon>
        <taxon>Fungi</taxon>
        <taxon>Dikarya</taxon>
        <taxon>Ascomycota</taxon>
        <taxon>Pezizomycotina</taxon>
        <taxon>Eurotiomycetes</taxon>
        <taxon>Eurotiomycetidae</taxon>
        <taxon>Eurotiales</taxon>
        <taxon>Aspergillaceae</taxon>
        <taxon>Aspergillus</taxon>
    </lineage>
</organism>
<dbReference type="InterPro" id="IPR052432">
    <property type="entry name" value="PITP/CRAL-TRIO"/>
</dbReference>
<evidence type="ECO:0000313" key="3">
    <source>
        <dbReference type="Proteomes" id="UP000654913"/>
    </source>
</evidence>
<dbReference type="Proteomes" id="UP000654913">
    <property type="component" value="Chromosome 2"/>
</dbReference>
<feature type="domain" description="CRAL-TRIO" evidence="1">
    <location>
        <begin position="250"/>
        <end position="395"/>
    </location>
</feature>
<keyword evidence="3" id="KW-1185">Reference proteome</keyword>
<dbReference type="EMBL" id="AP024444">
    <property type="protein sequence ID" value="BCS19676.1"/>
    <property type="molecule type" value="Genomic_DNA"/>
</dbReference>
<dbReference type="GeneID" id="64969681"/>
<dbReference type="OrthoDB" id="43460at2759"/>
<dbReference type="PROSITE" id="PS50191">
    <property type="entry name" value="CRAL_TRIO"/>
    <property type="match status" value="1"/>
</dbReference>
<dbReference type="SUPFAM" id="SSF46938">
    <property type="entry name" value="CRAL/TRIO N-terminal domain"/>
    <property type="match status" value="1"/>
</dbReference>
<protein>
    <recommendedName>
        <fullName evidence="1">CRAL-TRIO domain-containing protein</fullName>
    </recommendedName>
</protein>
<dbReference type="RefSeq" id="XP_041551870.1">
    <property type="nucleotide sequence ID" value="XM_041698713.1"/>
</dbReference>
<accession>A0A7R8AI37</accession>
<dbReference type="KEGG" id="apuu:APUU_20108S"/>
<dbReference type="Pfam" id="PF03765">
    <property type="entry name" value="CRAL_TRIO_N"/>
    <property type="match status" value="1"/>
</dbReference>
<dbReference type="SMART" id="SM01100">
    <property type="entry name" value="CRAL_TRIO_N"/>
    <property type="match status" value="1"/>
</dbReference>
<evidence type="ECO:0000259" key="1">
    <source>
        <dbReference type="PROSITE" id="PS50191"/>
    </source>
</evidence>
<dbReference type="InterPro" id="IPR011074">
    <property type="entry name" value="CRAL/TRIO_N_dom"/>
</dbReference>
<reference evidence="2" key="1">
    <citation type="submission" date="2021-01" db="EMBL/GenBank/DDBJ databases">
        <authorList>
            <consortium name="Aspergillus puulaauensis MK2 genome sequencing consortium"/>
            <person name="Kazuki M."/>
            <person name="Futagami T."/>
        </authorList>
    </citation>
    <scope>NUCLEOTIDE SEQUENCE</scope>
    <source>
        <strain evidence="2">MK2</strain>
    </source>
</reference>
<name>A0A7R8AI37_9EURO</name>
<gene>
    <name evidence="2" type="ORF">APUU_20108S</name>
</gene>
<evidence type="ECO:0000313" key="2">
    <source>
        <dbReference type="EMBL" id="BCS19676.1"/>
    </source>
</evidence>
<dbReference type="PANTHER" id="PTHR46590">
    <property type="entry name" value="PHOSPHATIDYLINOSITOL TRANSFER PROTEIN CSR1-RELATED"/>
    <property type="match status" value="1"/>
</dbReference>
<dbReference type="PANTHER" id="PTHR46590:SF2">
    <property type="entry name" value="CRAL_TRIO DOMAIN PROTEIN (AFU_ORTHOLOGUE AFUA_4G13930)-RELATED"/>
    <property type="match status" value="1"/>
</dbReference>
<dbReference type="Pfam" id="PF00650">
    <property type="entry name" value="CRAL_TRIO"/>
    <property type="match status" value="1"/>
</dbReference>
<dbReference type="AlphaFoldDB" id="A0A7R8AI37"/>
<dbReference type="InterPro" id="IPR001251">
    <property type="entry name" value="CRAL-TRIO_dom"/>
</dbReference>
<sequence length="497" mass="55910">MTVAPTTGYVGSLTPKEEASLREMWTLLFTTVTSLLSSVYEVKLPESSPNDIFKLLDKITEPSIDGILAVLKNPPAANGETASEPTPDAPNGTTIEHSLDKMKDLASKANGREILDQLSKTKLTRPQLTNFMTHLRQAHVNETEVKAMEKILLAMSPGEMIFTLLKLVKQEHPDTLLLRFLRARKWDVPKAFGMMANAILWRQKLQVDDDIVPKGELHAWEKSRDKKLSTAEQKEGKDFISQLEMGKSYLHGLDRDGRPVNVVRVRLHKPGAQSQEALERYIVHVIESTRILVAPPVETGTILFDMTGFGLGNMEYSPVKFIIQCFEANYPESLGRLLIHNAPWIFSGIWKIIHGWMDPVVASKVQFTKNINDLDKFIPRAHIPKELGGDQEFEYKYIEPAADENAAMQDKEKGDAVMIERMMIGLQLVATTAAWVSAADSAKSQEEKEAVEILKKRRDTVIEEFRTNYWKLDPYVRARALVDRTGALSPDGTVNSF</sequence>
<reference evidence="2" key="2">
    <citation type="submission" date="2021-02" db="EMBL/GenBank/DDBJ databases">
        <title>Aspergillus puulaauensis MK2 genome sequence.</title>
        <authorList>
            <person name="Futagami T."/>
            <person name="Mori K."/>
            <person name="Kadooka C."/>
            <person name="Tanaka T."/>
        </authorList>
    </citation>
    <scope>NUCLEOTIDE SEQUENCE</scope>
    <source>
        <strain evidence="2">MK2</strain>
    </source>
</reference>
<dbReference type="InterPro" id="IPR036273">
    <property type="entry name" value="CRAL/TRIO_N_dom_sf"/>
</dbReference>
<dbReference type="InterPro" id="IPR036865">
    <property type="entry name" value="CRAL-TRIO_dom_sf"/>
</dbReference>
<dbReference type="SMART" id="SM00516">
    <property type="entry name" value="SEC14"/>
    <property type="match status" value="1"/>
</dbReference>
<dbReference type="Gene3D" id="3.40.525.10">
    <property type="entry name" value="CRAL-TRIO lipid binding domain"/>
    <property type="match status" value="1"/>
</dbReference>
<dbReference type="SUPFAM" id="SSF52087">
    <property type="entry name" value="CRAL/TRIO domain"/>
    <property type="match status" value="1"/>
</dbReference>
<dbReference type="CDD" id="cd00170">
    <property type="entry name" value="SEC14"/>
    <property type="match status" value="1"/>
</dbReference>
<proteinExistence type="predicted"/>